<dbReference type="CDD" id="cd00207">
    <property type="entry name" value="fer2"/>
    <property type="match status" value="1"/>
</dbReference>
<dbReference type="EMBL" id="LOQT01000024">
    <property type="protein sequence ID" value="OKX79267.1"/>
    <property type="molecule type" value="Genomic_DNA"/>
</dbReference>
<dbReference type="Pfam" id="PF22290">
    <property type="entry name" value="DmmA-like_N"/>
    <property type="match status" value="1"/>
</dbReference>
<evidence type="ECO:0000313" key="12">
    <source>
        <dbReference type="EMBL" id="OKX79267.1"/>
    </source>
</evidence>
<keyword evidence="3" id="KW-0285">Flavoprotein</keyword>
<dbReference type="PANTHER" id="PTHR47354">
    <property type="entry name" value="NADH OXIDOREDUCTASE HCR"/>
    <property type="match status" value="1"/>
</dbReference>
<accession>A0AB36I558</accession>
<dbReference type="InterPro" id="IPR054582">
    <property type="entry name" value="DmmA-like_N"/>
</dbReference>
<dbReference type="GO" id="GO:0046872">
    <property type="term" value="F:metal ion binding"/>
    <property type="evidence" value="ECO:0007669"/>
    <property type="project" value="UniProtKB-KW"/>
</dbReference>
<organism evidence="12 13">
    <name type="scientific">Corynebacterium glutamicum</name>
    <name type="common">Brevibacterium saccharolyticum</name>
    <dbReference type="NCBI Taxonomy" id="1718"/>
    <lineage>
        <taxon>Bacteria</taxon>
        <taxon>Bacillati</taxon>
        <taxon>Actinomycetota</taxon>
        <taxon>Actinomycetes</taxon>
        <taxon>Mycobacteriales</taxon>
        <taxon>Corynebacteriaceae</taxon>
        <taxon>Corynebacterium</taxon>
    </lineage>
</organism>
<evidence type="ECO:0000313" key="13">
    <source>
        <dbReference type="Proteomes" id="UP000186091"/>
    </source>
</evidence>
<dbReference type="InterPro" id="IPR001041">
    <property type="entry name" value="2Fe-2S_ferredoxin-type"/>
</dbReference>
<evidence type="ECO:0000256" key="9">
    <source>
        <dbReference type="ARBA" id="ARBA00023014"/>
    </source>
</evidence>
<dbReference type="PANTHER" id="PTHR47354:SF1">
    <property type="entry name" value="CARNITINE MONOOXYGENASE REDUCTASE SUBUNIT"/>
    <property type="match status" value="1"/>
</dbReference>
<dbReference type="InterPro" id="IPR012675">
    <property type="entry name" value="Beta-grasp_dom_sf"/>
</dbReference>
<reference evidence="12 13" key="1">
    <citation type="submission" date="2015-12" db="EMBL/GenBank/DDBJ databases">
        <title>Genome sequence of Corynebacterium AS 1.542.</title>
        <authorList>
            <person name="Yang J."/>
            <person name="Yang S."/>
        </authorList>
    </citation>
    <scope>NUCLEOTIDE SEQUENCE [LARGE SCALE GENOMIC DNA]</scope>
    <source>
        <strain evidence="12 13">AS 1.542</strain>
    </source>
</reference>
<dbReference type="InterPro" id="IPR017938">
    <property type="entry name" value="Riboflavin_synthase-like_b-brl"/>
</dbReference>
<dbReference type="Gene3D" id="3.10.20.30">
    <property type="match status" value="1"/>
</dbReference>
<sequence length="315" mass="34686">MSMKEVIVTDLVYETPTIISIHLAKLDGTPIGHYVPGAHIDVEGPTAVTRQYSLCGRPDGDDAYVVAVKREPASRGGSEALHQLSVGDHLKISEPRNLIGIADQASHHILIAGGIGITPMHSMARYMDVRDISFELHYFASSEEEAAFLPLLREKCPEKLHAHLGISREKQSEVLKDLVRNAPEGSHAYLCGPDGFMDKVTEILSERFSNDEIHFENFHAAEIDESQNTSFAVELDGEEYEIPADRSIVEVLNENGAGIDTSCEEGICGTCIMSVLEGTPEHRDNVLTPSEREANETMAICVSRTKEPKLVLDYF</sequence>
<keyword evidence="6" id="KW-0479">Metal-binding</keyword>
<dbReference type="InterPro" id="IPR036010">
    <property type="entry name" value="2Fe-2S_ferredoxin-like_sf"/>
</dbReference>
<dbReference type="InterPro" id="IPR050415">
    <property type="entry name" value="MRET"/>
</dbReference>
<protein>
    <submittedName>
        <fullName evidence="12">Oxidoreductase</fullName>
    </submittedName>
</protein>
<gene>
    <name evidence="12" type="ORF">AUP69_11055</name>
</gene>
<dbReference type="AlphaFoldDB" id="A0AB36I558"/>
<dbReference type="SUPFAM" id="SSF52343">
    <property type="entry name" value="Ferredoxin reductase-like, C-terminal NADP-linked domain"/>
    <property type="match status" value="1"/>
</dbReference>
<dbReference type="RefSeq" id="WP_031511539.1">
    <property type="nucleotide sequence ID" value="NZ_JAAOYN010000001.1"/>
</dbReference>
<dbReference type="PRINTS" id="PR00409">
    <property type="entry name" value="PHDIOXRDTASE"/>
</dbReference>
<dbReference type="PROSITE" id="PS51384">
    <property type="entry name" value="FAD_FR"/>
    <property type="match status" value="1"/>
</dbReference>
<evidence type="ECO:0000256" key="2">
    <source>
        <dbReference type="ARBA" id="ARBA00001974"/>
    </source>
</evidence>
<keyword evidence="7" id="KW-0560">Oxidoreductase</keyword>
<evidence type="ECO:0000259" key="10">
    <source>
        <dbReference type="PROSITE" id="PS51085"/>
    </source>
</evidence>
<evidence type="ECO:0000256" key="6">
    <source>
        <dbReference type="ARBA" id="ARBA00022723"/>
    </source>
</evidence>
<evidence type="ECO:0000256" key="4">
    <source>
        <dbReference type="ARBA" id="ARBA00022643"/>
    </source>
</evidence>
<dbReference type="Pfam" id="PF00111">
    <property type="entry name" value="Fer2"/>
    <property type="match status" value="1"/>
</dbReference>
<comment type="cofactor">
    <cofactor evidence="2">
        <name>FAD</name>
        <dbReference type="ChEBI" id="CHEBI:57692"/>
    </cofactor>
</comment>
<keyword evidence="4" id="KW-0288">FMN</keyword>
<dbReference type="SUPFAM" id="SSF54292">
    <property type="entry name" value="2Fe-2S ferredoxin-like"/>
    <property type="match status" value="1"/>
</dbReference>
<dbReference type="GO" id="GO:0051537">
    <property type="term" value="F:2 iron, 2 sulfur cluster binding"/>
    <property type="evidence" value="ECO:0007669"/>
    <property type="project" value="UniProtKB-KW"/>
</dbReference>
<dbReference type="InterPro" id="IPR017927">
    <property type="entry name" value="FAD-bd_FR_type"/>
</dbReference>
<dbReference type="Proteomes" id="UP000186091">
    <property type="component" value="Unassembled WGS sequence"/>
</dbReference>
<evidence type="ECO:0000256" key="8">
    <source>
        <dbReference type="ARBA" id="ARBA00023004"/>
    </source>
</evidence>
<keyword evidence="9" id="KW-0411">Iron-sulfur</keyword>
<dbReference type="GO" id="GO:0016491">
    <property type="term" value="F:oxidoreductase activity"/>
    <property type="evidence" value="ECO:0007669"/>
    <property type="project" value="UniProtKB-KW"/>
</dbReference>
<proteinExistence type="predicted"/>
<evidence type="ECO:0000256" key="5">
    <source>
        <dbReference type="ARBA" id="ARBA00022714"/>
    </source>
</evidence>
<comment type="caution">
    <text evidence="12">The sequence shown here is derived from an EMBL/GenBank/DDBJ whole genome shotgun (WGS) entry which is preliminary data.</text>
</comment>
<evidence type="ECO:0000259" key="11">
    <source>
        <dbReference type="PROSITE" id="PS51384"/>
    </source>
</evidence>
<dbReference type="InterPro" id="IPR039261">
    <property type="entry name" value="FNR_nucleotide-bd"/>
</dbReference>
<keyword evidence="8" id="KW-0408">Iron</keyword>
<name>A0AB36I558_CORGT</name>
<evidence type="ECO:0000256" key="7">
    <source>
        <dbReference type="ARBA" id="ARBA00023002"/>
    </source>
</evidence>
<comment type="cofactor">
    <cofactor evidence="1">
        <name>FMN</name>
        <dbReference type="ChEBI" id="CHEBI:58210"/>
    </cofactor>
</comment>
<keyword evidence="5" id="KW-0001">2Fe-2S</keyword>
<dbReference type="Gene3D" id="2.40.30.10">
    <property type="entry name" value="Translation factors"/>
    <property type="match status" value="1"/>
</dbReference>
<dbReference type="PROSITE" id="PS00197">
    <property type="entry name" value="2FE2S_FER_1"/>
    <property type="match status" value="1"/>
</dbReference>
<dbReference type="PROSITE" id="PS51085">
    <property type="entry name" value="2FE2S_FER_2"/>
    <property type="match status" value="1"/>
</dbReference>
<evidence type="ECO:0000256" key="1">
    <source>
        <dbReference type="ARBA" id="ARBA00001917"/>
    </source>
</evidence>
<feature type="domain" description="2Fe-2S ferredoxin-type" evidence="10">
    <location>
        <begin position="227"/>
        <end position="315"/>
    </location>
</feature>
<feature type="domain" description="FAD-binding FR-type" evidence="11">
    <location>
        <begin position="1"/>
        <end position="102"/>
    </location>
</feature>
<evidence type="ECO:0000256" key="3">
    <source>
        <dbReference type="ARBA" id="ARBA00022630"/>
    </source>
</evidence>
<dbReference type="SUPFAM" id="SSF63380">
    <property type="entry name" value="Riboflavin synthase domain-like"/>
    <property type="match status" value="1"/>
</dbReference>
<dbReference type="Gene3D" id="3.40.50.80">
    <property type="entry name" value="Nucleotide-binding domain of ferredoxin-NADP reductase (FNR) module"/>
    <property type="match status" value="1"/>
</dbReference>
<dbReference type="CDD" id="cd06185">
    <property type="entry name" value="PDR_like"/>
    <property type="match status" value="1"/>
</dbReference>
<dbReference type="InterPro" id="IPR006058">
    <property type="entry name" value="2Fe2S_fd_BS"/>
</dbReference>